<proteinExistence type="predicted"/>
<evidence type="ECO:0000313" key="2">
    <source>
        <dbReference type="EMBL" id="KZV99918.1"/>
    </source>
</evidence>
<keyword evidence="3" id="KW-1185">Reference proteome</keyword>
<reference evidence="2 3" key="1">
    <citation type="journal article" date="2016" name="Mol. Biol. Evol.">
        <title>Comparative Genomics of Early-Diverging Mushroom-Forming Fungi Provides Insights into the Origins of Lignocellulose Decay Capabilities.</title>
        <authorList>
            <person name="Nagy L.G."/>
            <person name="Riley R."/>
            <person name="Tritt A."/>
            <person name="Adam C."/>
            <person name="Daum C."/>
            <person name="Floudas D."/>
            <person name="Sun H."/>
            <person name="Yadav J.S."/>
            <person name="Pangilinan J."/>
            <person name="Larsson K.H."/>
            <person name="Matsuura K."/>
            <person name="Barry K."/>
            <person name="Labutti K."/>
            <person name="Kuo R."/>
            <person name="Ohm R.A."/>
            <person name="Bhattacharya S.S."/>
            <person name="Shirouzu T."/>
            <person name="Yoshinaga Y."/>
            <person name="Martin F.M."/>
            <person name="Grigoriev I.V."/>
            <person name="Hibbett D.S."/>
        </authorList>
    </citation>
    <scope>NUCLEOTIDE SEQUENCE [LARGE SCALE GENOMIC DNA]</scope>
    <source>
        <strain evidence="2 3">HHB12029</strain>
    </source>
</reference>
<evidence type="ECO:0000256" key="1">
    <source>
        <dbReference type="SAM" id="MobiDB-lite"/>
    </source>
</evidence>
<gene>
    <name evidence="2" type="ORF">EXIGLDRAFT_762212</name>
</gene>
<name>A0A165MXU0_EXIGL</name>
<feature type="region of interest" description="Disordered" evidence="1">
    <location>
        <begin position="155"/>
        <end position="188"/>
    </location>
</feature>
<sequence>MARPTASPSPSSTTRIPYLHALSISPNTAPSHTRAPSGPLFYDGVFVHAISLAVPARPIDGSPLPTRPIRAVLELVGATQQRFAPAAAVPWLFFLIAAEHDEQQSARFPPRILDCRLAPARERCRAPLHVGRLIHRRGRTYCLLTTSMWHEGGQRAAHAPSLHTLRPSTWDDDDEQSPTAVTDACRQR</sequence>
<accession>A0A165MXU0</accession>
<dbReference type="AlphaFoldDB" id="A0A165MXU0"/>
<evidence type="ECO:0000313" key="3">
    <source>
        <dbReference type="Proteomes" id="UP000077266"/>
    </source>
</evidence>
<dbReference type="Proteomes" id="UP000077266">
    <property type="component" value="Unassembled WGS sequence"/>
</dbReference>
<organism evidence="2 3">
    <name type="scientific">Exidia glandulosa HHB12029</name>
    <dbReference type="NCBI Taxonomy" id="1314781"/>
    <lineage>
        <taxon>Eukaryota</taxon>
        <taxon>Fungi</taxon>
        <taxon>Dikarya</taxon>
        <taxon>Basidiomycota</taxon>
        <taxon>Agaricomycotina</taxon>
        <taxon>Agaricomycetes</taxon>
        <taxon>Auriculariales</taxon>
        <taxon>Exidiaceae</taxon>
        <taxon>Exidia</taxon>
    </lineage>
</organism>
<dbReference type="InParanoid" id="A0A165MXU0"/>
<protein>
    <submittedName>
        <fullName evidence="2">Uncharacterized protein</fullName>
    </submittedName>
</protein>
<dbReference type="EMBL" id="KV425905">
    <property type="protein sequence ID" value="KZV99918.1"/>
    <property type="molecule type" value="Genomic_DNA"/>
</dbReference>